<dbReference type="OrthoDB" id="9785031at2"/>
<dbReference type="RefSeq" id="WP_097554012.1">
    <property type="nucleotide sequence ID" value="NZ_PCMW01000038.1"/>
</dbReference>
<name>A0A2H3KRP0_9FLAO</name>
<evidence type="ECO:0000256" key="1">
    <source>
        <dbReference type="SAM" id="Phobius"/>
    </source>
</evidence>
<dbReference type="Gene3D" id="1.20.120.1760">
    <property type="match status" value="1"/>
</dbReference>
<dbReference type="Pfam" id="PF01066">
    <property type="entry name" value="CDP-OH_P_transf"/>
    <property type="match status" value="1"/>
</dbReference>
<evidence type="ECO:0000313" key="3">
    <source>
        <dbReference type="Proteomes" id="UP000220828"/>
    </source>
</evidence>
<dbReference type="EMBL" id="PCMW01000038">
    <property type="protein sequence ID" value="PDS24705.1"/>
    <property type="molecule type" value="Genomic_DNA"/>
</dbReference>
<keyword evidence="1" id="KW-0472">Membrane</keyword>
<feature type="transmembrane region" description="Helical" evidence="1">
    <location>
        <begin position="127"/>
        <end position="144"/>
    </location>
</feature>
<gene>
    <name evidence="2" type="ORF">B0A77_07150</name>
</gene>
<sequence>MKKVPLLLISLRLLLGPIMIWIAYSNSKNVRVILVCLMIVGLLSDVFDGFIARKTGTSSEKIRRMDSQTDLIFWLCVGWCSWILNPEIIIDNKYSIILIFIMEALTYVFSIAKFGKETCTHALLSKLWGITLLIAFVSIIGFGYGGISLFLAVFFGIIGHIDVYLIIYFLPKWTHDVPSSYHAYLIKKGKPIKKNKLFNG</sequence>
<reference evidence="2 3" key="1">
    <citation type="submission" date="2017-09" db="EMBL/GenBank/DDBJ databases">
        <title>Whole genomes of Flavobacteriaceae.</title>
        <authorList>
            <person name="Stine C."/>
            <person name="Li C."/>
            <person name="Tadesse D."/>
        </authorList>
    </citation>
    <scope>NUCLEOTIDE SEQUENCE [LARGE SCALE GENOMIC DNA]</scope>
    <source>
        <strain evidence="2 3">ATCC 35036</strain>
    </source>
</reference>
<feature type="transmembrane region" description="Helical" evidence="1">
    <location>
        <begin position="7"/>
        <end position="24"/>
    </location>
</feature>
<dbReference type="GO" id="GO:0008654">
    <property type="term" value="P:phospholipid biosynthetic process"/>
    <property type="evidence" value="ECO:0007669"/>
    <property type="project" value="InterPro"/>
</dbReference>
<keyword evidence="2" id="KW-0808">Transferase</keyword>
<feature type="transmembrane region" description="Helical" evidence="1">
    <location>
        <begin position="30"/>
        <end position="51"/>
    </location>
</feature>
<organism evidence="2 3">
    <name type="scientific">Flavobacterium branchiophilum</name>
    <dbReference type="NCBI Taxonomy" id="55197"/>
    <lineage>
        <taxon>Bacteria</taxon>
        <taxon>Pseudomonadati</taxon>
        <taxon>Bacteroidota</taxon>
        <taxon>Flavobacteriia</taxon>
        <taxon>Flavobacteriales</taxon>
        <taxon>Flavobacteriaceae</taxon>
        <taxon>Flavobacterium</taxon>
    </lineage>
</organism>
<dbReference type="GO" id="GO:0016780">
    <property type="term" value="F:phosphotransferase activity, for other substituted phosphate groups"/>
    <property type="evidence" value="ECO:0007669"/>
    <property type="project" value="InterPro"/>
</dbReference>
<keyword evidence="1" id="KW-1133">Transmembrane helix</keyword>
<dbReference type="Proteomes" id="UP000220828">
    <property type="component" value="Unassembled WGS sequence"/>
</dbReference>
<dbReference type="AlphaFoldDB" id="A0A2H3KRP0"/>
<keyword evidence="1" id="KW-0812">Transmembrane</keyword>
<proteinExistence type="predicted"/>
<feature type="transmembrane region" description="Helical" evidence="1">
    <location>
        <begin position="150"/>
        <end position="170"/>
    </location>
</feature>
<dbReference type="InterPro" id="IPR043130">
    <property type="entry name" value="CDP-OH_PTrfase_TM_dom"/>
</dbReference>
<feature type="transmembrane region" description="Helical" evidence="1">
    <location>
        <begin position="96"/>
        <end position="115"/>
    </location>
</feature>
<accession>A0A2H3KRP0</accession>
<comment type="caution">
    <text evidence="2">The sequence shown here is derived from an EMBL/GenBank/DDBJ whole genome shotgun (WGS) entry which is preliminary data.</text>
</comment>
<dbReference type="InterPro" id="IPR000462">
    <property type="entry name" value="CDP-OH_P_trans"/>
</dbReference>
<evidence type="ECO:0000313" key="2">
    <source>
        <dbReference type="EMBL" id="PDS24705.1"/>
    </source>
</evidence>
<dbReference type="GO" id="GO:0016020">
    <property type="term" value="C:membrane"/>
    <property type="evidence" value="ECO:0007669"/>
    <property type="project" value="InterPro"/>
</dbReference>
<feature type="transmembrane region" description="Helical" evidence="1">
    <location>
        <begin position="71"/>
        <end position="90"/>
    </location>
</feature>
<protein>
    <submittedName>
        <fullName evidence="2">CDP-alcohol phosphatidyltransferase</fullName>
    </submittedName>
</protein>